<proteinExistence type="predicted"/>
<reference evidence="1 2" key="1">
    <citation type="submission" date="2019-07" db="EMBL/GenBank/DDBJ databases">
        <title>Whole genome shotgun sequence of Pseudoalteromonas atlantica NBRC 103033.</title>
        <authorList>
            <person name="Hosoyama A."/>
            <person name="Uohara A."/>
            <person name="Ohji S."/>
            <person name="Ichikawa N."/>
        </authorList>
    </citation>
    <scope>NUCLEOTIDE SEQUENCE [LARGE SCALE GENOMIC DNA]</scope>
    <source>
        <strain evidence="1 2">NBRC 103033</strain>
    </source>
</reference>
<keyword evidence="2" id="KW-1185">Reference proteome</keyword>
<gene>
    <name evidence="1" type="ORF">PAT01_32110</name>
</gene>
<organism evidence="1 2">
    <name type="scientific">Pseudoalteromonas atlantica</name>
    <name type="common">Alteromonas atlantica</name>
    <dbReference type="NCBI Taxonomy" id="288"/>
    <lineage>
        <taxon>Bacteria</taxon>
        <taxon>Pseudomonadati</taxon>
        <taxon>Pseudomonadota</taxon>
        <taxon>Gammaproteobacteria</taxon>
        <taxon>Alteromonadales</taxon>
        <taxon>Pseudoalteromonadaceae</taxon>
        <taxon>Pseudoalteromonas</taxon>
    </lineage>
</organism>
<protein>
    <submittedName>
        <fullName evidence="1">Uncharacterized protein</fullName>
    </submittedName>
</protein>
<comment type="caution">
    <text evidence="1">The sequence shown here is derived from an EMBL/GenBank/DDBJ whole genome shotgun (WGS) entry which is preliminary data.</text>
</comment>
<name>A0ABQ0UHI2_PSEAF</name>
<sequence>MSDFTGLVADPLAKPYLSVRRAVEVVKQLVNKYQIDSIRLQPLGAGPLAPGYERHRPKQAKIAA</sequence>
<dbReference type="Proteomes" id="UP000321189">
    <property type="component" value="Unassembled WGS sequence"/>
</dbReference>
<evidence type="ECO:0000313" key="2">
    <source>
        <dbReference type="Proteomes" id="UP000321189"/>
    </source>
</evidence>
<dbReference type="EMBL" id="BJUT01000048">
    <property type="protein sequence ID" value="GEK77907.1"/>
    <property type="molecule type" value="Genomic_DNA"/>
</dbReference>
<accession>A0ABQ0UHI2</accession>
<evidence type="ECO:0000313" key="1">
    <source>
        <dbReference type="EMBL" id="GEK77907.1"/>
    </source>
</evidence>